<evidence type="ECO:0000256" key="1">
    <source>
        <dbReference type="SAM" id="SignalP"/>
    </source>
</evidence>
<dbReference type="PATRIC" id="fig|1454001.3.peg.971"/>
<keyword evidence="1" id="KW-0732">Signal</keyword>
<feature type="chain" id="PRO_5001460850" evidence="1">
    <location>
        <begin position="23"/>
        <end position="254"/>
    </location>
</feature>
<proteinExistence type="predicted"/>
<gene>
    <name evidence="2" type="ORF">AW08_01025</name>
</gene>
<keyword evidence="3" id="KW-1185">Reference proteome</keyword>
<dbReference type="Proteomes" id="UP000020218">
    <property type="component" value="Unassembled WGS sequence"/>
</dbReference>
<dbReference type="InterPro" id="IPR013424">
    <property type="entry name" value="Ice-binding_C"/>
</dbReference>
<reference evidence="2" key="1">
    <citation type="submission" date="2014-02" db="EMBL/GenBank/DDBJ databases">
        <title>Expanding our view of genomic diversity in Candidatus Accumulibacter clades.</title>
        <authorList>
            <person name="Skennerton C.T."/>
            <person name="Barr J.J."/>
            <person name="Slater F.R."/>
            <person name="Bond P.L."/>
            <person name="Tyson G.W."/>
        </authorList>
    </citation>
    <scope>NUCLEOTIDE SEQUENCE [LARGE SCALE GENOMIC DNA]</scope>
</reference>
<dbReference type="NCBIfam" id="TIGR02595">
    <property type="entry name" value="PEP_CTERM"/>
    <property type="match status" value="1"/>
</dbReference>
<organism evidence="2 3">
    <name type="scientific">Candidatus Accumulibacter adjunctus</name>
    <dbReference type="NCBI Taxonomy" id="1454001"/>
    <lineage>
        <taxon>Bacteria</taxon>
        <taxon>Pseudomonadati</taxon>
        <taxon>Pseudomonadota</taxon>
        <taxon>Betaproteobacteria</taxon>
        <taxon>Candidatus Accumulibacter</taxon>
    </lineage>
</organism>
<dbReference type="EMBL" id="JFAX01000004">
    <property type="protein sequence ID" value="EXI68713.1"/>
    <property type="molecule type" value="Genomic_DNA"/>
</dbReference>
<sequence>MRKREVFAALLTLFGSSFGAGAAVTNVSLAVADWQKTNLVFGGTDYQGPATVANTASGHLLGTKTTATGGTNYSLGLHTVATYNLQDATLRYNWRLSGQGSYSGIYTGLDTGDGHAHLINNFDPNSPFAGFMTTAWSYLGSEIIPSDGWLWTEVTFSANHYDFTVSKTGYGNTDFLHGSKAIASTTWDALVAAHPFFQLGDNYVAGAYFEVADLSITTRDVPPGPSVPEPVSLALLALGLAGLGAVRLSRSRVS</sequence>
<protein>
    <submittedName>
        <fullName evidence="2">PEP-CTERM motif protein</fullName>
    </submittedName>
</protein>
<comment type="caution">
    <text evidence="2">The sequence shown here is derived from an EMBL/GenBank/DDBJ whole genome shotgun (WGS) entry which is preliminary data.</text>
</comment>
<evidence type="ECO:0000313" key="3">
    <source>
        <dbReference type="Proteomes" id="UP000020218"/>
    </source>
</evidence>
<dbReference type="AlphaFoldDB" id="A0A011MFV5"/>
<name>A0A011MFV5_9PROT</name>
<feature type="signal peptide" evidence="1">
    <location>
        <begin position="1"/>
        <end position="22"/>
    </location>
</feature>
<accession>A0A011MFV5</accession>
<evidence type="ECO:0000313" key="2">
    <source>
        <dbReference type="EMBL" id="EXI68713.1"/>
    </source>
</evidence>